<dbReference type="Gene3D" id="2.40.128.20">
    <property type="match status" value="1"/>
</dbReference>
<dbReference type="RefSeq" id="XP_014639221.1">
    <property type="nucleotide sequence ID" value="XM_014783735.1"/>
</dbReference>
<dbReference type="InterPro" id="IPR031259">
    <property type="entry name" value="ILBP"/>
</dbReference>
<feature type="region of interest" description="Disordered" evidence="2">
    <location>
        <begin position="1"/>
        <end position="52"/>
    </location>
</feature>
<comment type="similarity">
    <text evidence="1">Belongs to the calycin superfamily. Fatty-acid binding protein (FABP) family.</text>
</comment>
<dbReference type="Proteomes" id="UP000694910">
    <property type="component" value="Unplaced"/>
</dbReference>
<dbReference type="InterPro" id="IPR012674">
    <property type="entry name" value="Calycin"/>
</dbReference>
<organism evidence="3 4">
    <name type="scientific">Ceratotherium simum simum</name>
    <name type="common">Southern white rhinoceros</name>
    <dbReference type="NCBI Taxonomy" id="73337"/>
    <lineage>
        <taxon>Eukaryota</taxon>
        <taxon>Metazoa</taxon>
        <taxon>Chordata</taxon>
        <taxon>Craniata</taxon>
        <taxon>Vertebrata</taxon>
        <taxon>Euteleostomi</taxon>
        <taxon>Mammalia</taxon>
        <taxon>Eutheria</taxon>
        <taxon>Laurasiatheria</taxon>
        <taxon>Perissodactyla</taxon>
        <taxon>Rhinocerotidae</taxon>
        <taxon>Ceratotherium</taxon>
    </lineage>
</organism>
<evidence type="ECO:0000256" key="1">
    <source>
        <dbReference type="ARBA" id="ARBA00008390"/>
    </source>
</evidence>
<sequence length="186" mass="21103">MTVAWLKPRRRRRTWRRRRGAARVPGASAPKAPLPAPGPPARRCGASPAKPADLSGTWNLLSSDNLEGYMLALGIDFATRKKAKLLKPQKKVIEQNGDSFTIHRYSSLRNYLVQFKVGEEFDEDNKGLDNRKCKEKTQALHFASLVTWDKGRLTCVQKGEKKNRGWTHWIEGDKLHLVLATFGSYF</sequence>
<dbReference type="PANTHER" id="PTHR11955">
    <property type="entry name" value="FATTY ACID BINDING PROTEIN"/>
    <property type="match status" value="1"/>
</dbReference>
<dbReference type="GeneID" id="101403913"/>
<evidence type="ECO:0000313" key="4">
    <source>
        <dbReference type="RefSeq" id="XP_014639221.1"/>
    </source>
</evidence>
<feature type="compositionally biased region" description="Low complexity" evidence="2">
    <location>
        <begin position="22"/>
        <end position="31"/>
    </location>
</feature>
<evidence type="ECO:0000256" key="2">
    <source>
        <dbReference type="SAM" id="MobiDB-lite"/>
    </source>
</evidence>
<protein>
    <submittedName>
        <fullName evidence="4">Retinoid-binding protein 7</fullName>
    </submittedName>
</protein>
<reference evidence="4" key="1">
    <citation type="submission" date="2025-08" db="UniProtKB">
        <authorList>
            <consortium name="RefSeq"/>
        </authorList>
    </citation>
    <scope>IDENTIFICATION</scope>
</reference>
<feature type="compositionally biased region" description="Basic residues" evidence="2">
    <location>
        <begin position="7"/>
        <end position="21"/>
    </location>
</feature>
<name>A0ABM1CI40_CERSS</name>
<gene>
    <name evidence="4" type="primary">LOC101403913</name>
</gene>
<keyword evidence="3" id="KW-1185">Reference proteome</keyword>
<dbReference type="SUPFAM" id="SSF50814">
    <property type="entry name" value="Lipocalins"/>
    <property type="match status" value="1"/>
</dbReference>
<accession>A0ABM1CI40</accession>
<evidence type="ECO:0000313" key="3">
    <source>
        <dbReference type="Proteomes" id="UP000694910"/>
    </source>
</evidence>
<dbReference type="InterPro" id="IPR000463">
    <property type="entry name" value="Fatty_acid-bd"/>
</dbReference>
<proteinExistence type="inferred from homology"/>
<dbReference type="PRINTS" id="PR00178">
    <property type="entry name" value="FATTYACIDBP"/>
</dbReference>